<reference evidence="1" key="1">
    <citation type="submission" date="2021-06" db="EMBL/GenBank/DDBJ databases">
        <authorList>
            <person name="Kallberg Y."/>
            <person name="Tangrot J."/>
            <person name="Rosling A."/>
        </authorList>
    </citation>
    <scope>NUCLEOTIDE SEQUENCE</scope>
    <source>
        <strain evidence="1">IN212</strain>
    </source>
</reference>
<organism evidence="1 2">
    <name type="scientific">Racocetra fulgida</name>
    <dbReference type="NCBI Taxonomy" id="60492"/>
    <lineage>
        <taxon>Eukaryota</taxon>
        <taxon>Fungi</taxon>
        <taxon>Fungi incertae sedis</taxon>
        <taxon>Mucoromycota</taxon>
        <taxon>Glomeromycotina</taxon>
        <taxon>Glomeromycetes</taxon>
        <taxon>Diversisporales</taxon>
        <taxon>Gigasporaceae</taxon>
        <taxon>Racocetra</taxon>
    </lineage>
</organism>
<evidence type="ECO:0000313" key="1">
    <source>
        <dbReference type="EMBL" id="CAG8699388.1"/>
    </source>
</evidence>
<dbReference type="AlphaFoldDB" id="A0A9N9N2Z0"/>
<accession>A0A9N9N2Z0</accession>
<protein>
    <submittedName>
        <fullName evidence="1">2804_t:CDS:1</fullName>
    </submittedName>
</protein>
<feature type="non-terminal residue" evidence="1">
    <location>
        <position position="1"/>
    </location>
</feature>
<name>A0A9N9N2Z0_9GLOM</name>
<dbReference type="Proteomes" id="UP000789396">
    <property type="component" value="Unassembled WGS sequence"/>
</dbReference>
<evidence type="ECO:0000313" key="2">
    <source>
        <dbReference type="Proteomes" id="UP000789396"/>
    </source>
</evidence>
<dbReference type="OrthoDB" id="2407615at2759"/>
<proteinExistence type="predicted"/>
<dbReference type="EMBL" id="CAJVPZ010020257">
    <property type="protein sequence ID" value="CAG8699388.1"/>
    <property type="molecule type" value="Genomic_DNA"/>
</dbReference>
<gene>
    <name evidence="1" type="ORF">RFULGI_LOCUS10343</name>
</gene>
<feature type="non-terminal residue" evidence="1">
    <location>
        <position position="257"/>
    </location>
</feature>
<sequence>IFTYLQAIIDFRTGVRNNQLLLRNAARHQFAPIWSSRRHPIYRMLEISHKENLLYLKPHIREIVENFSVVSHSELQNQHQGLDAVVEEINKELKSLIPPVPSQRHWEIAARNYTNFMKFFSLKINSTLTNLDGDVNLSEEIKSFSILAQERRQMLIKKILLQQTNTNVWQLIPVTEQEADTLKNENTMKKEELIAIINSVLISLPDSQRTKYTNLKNKTKAVLLKILQEIRDLNSAEEIIDEEKTNNELTDEKLTNE</sequence>
<keyword evidence="2" id="KW-1185">Reference proteome</keyword>
<comment type="caution">
    <text evidence="1">The sequence shown here is derived from an EMBL/GenBank/DDBJ whole genome shotgun (WGS) entry which is preliminary data.</text>
</comment>